<sequence>MPVFRIVRRTLLPPEEAWRRLTDWERQGSAVPLTRTVIDTAPPTRVGTIFTARSGVGRLTVDDPMEVTLWRPPVPDRPALVRLEKRGRVVRGWAELEVRPLPGGGSEIHWRESLRVTGLPRLFDPAVASAGRAVFGRALDRLLR</sequence>
<protein>
    <submittedName>
        <fullName evidence="1">SRPBCC family protein</fullName>
    </submittedName>
</protein>
<dbReference type="InterPro" id="IPR019587">
    <property type="entry name" value="Polyketide_cyclase/dehydratase"/>
</dbReference>
<organism evidence="1 2">
    <name type="scientific">Streptomyces antimicrobicus</name>
    <dbReference type="NCBI Taxonomy" id="2883108"/>
    <lineage>
        <taxon>Bacteria</taxon>
        <taxon>Bacillati</taxon>
        <taxon>Actinomycetota</taxon>
        <taxon>Actinomycetes</taxon>
        <taxon>Kitasatosporales</taxon>
        <taxon>Streptomycetaceae</taxon>
        <taxon>Streptomyces</taxon>
    </lineage>
</organism>
<reference evidence="1 2" key="1">
    <citation type="submission" date="2021-10" db="EMBL/GenBank/DDBJ databases">
        <title>Streptomyces sp. strain SMC 277, a novel streptomycete isolated from soil.</title>
        <authorList>
            <person name="Chanama M."/>
        </authorList>
    </citation>
    <scope>NUCLEOTIDE SEQUENCE [LARGE SCALE GENOMIC DNA]</scope>
    <source>
        <strain evidence="1 2">SMC 277</strain>
    </source>
</reference>
<comment type="caution">
    <text evidence="1">The sequence shown here is derived from an EMBL/GenBank/DDBJ whole genome shotgun (WGS) entry which is preliminary data.</text>
</comment>
<dbReference type="EMBL" id="JAJAUY010000143">
    <property type="protein sequence ID" value="MCB5182702.1"/>
    <property type="molecule type" value="Genomic_DNA"/>
</dbReference>
<dbReference type="RefSeq" id="WP_226729889.1">
    <property type="nucleotide sequence ID" value="NZ_JAJAUY010000143.1"/>
</dbReference>
<name>A0ABS8BDI4_9ACTN</name>
<evidence type="ECO:0000313" key="2">
    <source>
        <dbReference type="Proteomes" id="UP001199054"/>
    </source>
</evidence>
<dbReference type="InterPro" id="IPR023393">
    <property type="entry name" value="START-like_dom_sf"/>
</dbReference>
<dbReference type="Gene3D" id="3.30.530.20">
    <property type="match status" value="1"/>
</dbReference>
<evidence type="ECO:0000313" key="1">
    <source>
        <dbReference type="EMBL" id="MCB5182702.1"/>
    </source>
</evidence>
<dbReference type="Proteomes" id="UP001199054">
    <property type="component" value="Unassembled WGS sequence"/>
</dbReference>
<dbReference type="Pfam" id="PF10604">
    <property type="entry name" value="Polyketide_cyc2"/>
    <property type="match status" value="1"/>
</dbReference>
<proteinExistence type="predicted"/>
<accession>A0ABS8BDI4</accession>
<gene>
    <name evidence="1" type="ORF">LG632_25435</name>
</gene>
<keyword evidence="2" id="KW-1185">Reference proteome</keyword>
<dbReference type="SUPFAM" id="SSF55961">
    <property type="entry name" value="Bet v1-like"/>
    <property type="match status" value="1"/>
</dbReference>